<evidence type="ECO:0000313" key="2">
    <source>
        <dbReference type="Proteomes" id="UP000037178"/>
    </source>
</evidence>
<sequence length="142" mass="15921">MERLVTLLGGWPEHFEEEERKHGESLLAVLRRDRVLDEAVFGIVVRYAAHRAAYDRLSAEIAAEEFEATASNYLSGKEQSRAFHENKLLTLERELLATPYARAKNGMSAQTSFMDLLDDQPPEDGGGAKVMPFKPMAKKGRA</sequence>
<organism evidence="1 2">
    <name type="scientific">Candidatus Rhodobacter oscarellae</name>
    <dbReference type="NCBI Taxonomy" id="1675527"/>
    <lineage>
        <taxon>Bacteria</taxon>
        <taxon>Pseudomonadati</taxon>
        <taxon>Pseudomonadota</taxon>
        <taxon>Alphaproteobacteria</taxon>
        <taxon>Rhodobacterales</taxon>
        <taxon>Rhodobacter group</taxon>
        <taxon>Rhodobacter</taxon>
    </lineage>
</organism>
<gene>
    <name evidence="1" type="ORF">AIOL_001924</name>
</gene>
<name>A0A0J9E279_9RHOB</name>
<dbReference type="PATRIC" id="fig|1675527.3.peg.2023"/>
<dbReference type="EMBL" id="LFTY01000002">
    <property type="protein sequence ID" value="KMW56966.1"/>
    <property type="molecule type" value="Genomic_DNA"/>
</dbReference>
<evidence type="ECO:0000313" key="1">
    <source>
        <dbReference type="EMBL" id="KMW56966.1"/>
    </source>
</evidence>
<dbReference type="AlphaFoldDB" id="A0A0J9E279"/>
<accession>A0A0J9E279</accession>
<protein>
    <submittedName>
        <fullName evidence="1">Uncharacterized protein</fullName>
    </submittedName>
</protein>
<reference evidence="1 2" key="1">
    <citation type="submission" date="2015-06" db="EMBL/GenBank/DDBJ databases">
        <title>Draft genome sequence of an Alphaproteobacteria species associated to the Mediterranean sponge Oscarella lobularis.</title>
        <authorList>
            <person name="Jourda C."/>
            <person name="Santini S."/>
            <person name="Claverie J.-M."/>
        </authorList>
    </citation>
    <scope>NUCLEOTIDE SEQUENCE [LARGE SCALE GENOMIC DNA]</scope>
    <source>
        <strain evidence="1">IGS</strain>
    </source>
</reference>
<keyword evidence="2" id="KW-1185">Reference proteome</keyword>
<comment type="caution">
    <text evidence="1">The sequence shown here is derived from an EMBL/GenBank/DDBJ whole genome shotgun (WGS) entry which is preliminary data.</text>
</comment>
<dbReference type="Proteomes" id="UP000037178">
    <property type="component" value="Unassembled WGS sequence"/>
</dbReference>
<proteinExistence type="predicted"/>
<dbReference type="STRING" id="1675527.AIOL_001924"/>